<evidence type="ECO:0000259" key="6">
    <source>
        <dbReference type="Pfam" id="PF04932"/>
    </source>
</evidence>
<accession>A0A919FW25</accession>
<feature type="transmembrane region" description="Helical" evidence="5">
    <location>
        <begin position="116"/>
        <end position="135"/>
    </location>
</feature>
<dbReference type="EMBL" id="BNAS01000003">
    <property type="protein sequence ID" value="GHH72600.1"/>
    <property type="molecule type" value="Genomic_DNA"/>
</dbReference>
<evidence type="ECO:0000256" key="2">
    <source>
        <dbReference type="ARBA" id="ARBA00022692"/>
    </source>
</evidence>
<dbReference type="PANTHER" id="PTHR37422:SF23">
    <property type="entry name" value="TEICHURONIC ACID BIOSYNTHESIS PROTEIN TUAE"/>
    <property type="match status" value="1"/>
</dbReference>
<protein>
    <recommendedName>
        <fullName evidence="6">O-antigen ligase-related domain-containing protein</fullName>
    </recommendedName>
</protein>
<evidence type="ECO:0000313" key="8">
    <source>
        <dbReference type="Proteomes" id="UP000627369"/>
    </source>
</evidence>
<feature type="transmembrane region" description="Helical" evidence="5">
    <location>
        <begin position="349"/>
        <end position="372"/>
    </location>
</feature>
<dbReference type="GO" id="GO:0016020">
    <property type="term" value="C:membrane"/>
    <property type="evidence" value="ECO:0007669"/>
    <property type="project" value="UniProtKB-SubCell"/>
</dbReference>
<organism evidence="7 8">
    <name type="scientific">Promicromonospora soli</name>
    <dbReference type="NCBI Taxonomy" id="2035533"/>
    <lineage>
        <taxon>Bacteria</taxon>
        <taxon>Bacillati</taxon>
        <taxon>Actinomycetota</taxon>
        <taxon>Actinomycetes</taxon>
        <taxon>Micrococcales</taxon>
        <taxon>Promicromonosporaceae</taxon>
        <taxon>Promicromonospora</taxon>
    </lineage>
</organism>
<evidence type="ECO:0000313" key="7">
    <source>
        <dbReference type="EMBL" id="GHH72600.1"/>
    </source>
</evidence>
<reference evidence="7" key="2">
    <citation type="submission" date="2020-09" db="EMBL/GenBank/DDBJ databases">
        <authorList>
            <person name="Sun Q."/>
            <person name="Zhou Y."/>
        </authorList>
    </citation>
    <scope>NUCLEOTIDE SEQUENCE</scope>
    <source>
        <strain evidence="7">CGMCC 4.7398</strain>
    </source>
</reference>
<keyword evidence="8" id="KW-1185">Reference proteome</keyword>
<dbReference type="PANTHER" id="PTHR37422">
    <property type="entry name" value="TEICHURONIC ACID BIOSYNTHESIS PROTEIN TUAE"/>
    <property type="match status" value="1"/>
</dbReference>
<comment type="subcellular location">
    <subcellularLocation>
        <location evidence="1">Membrane</location>
        <topology evidence="1">Multi-pass membrane protein</topology>
    </subcellularLocation>
</comment>
<comment type="caution">
    <text evidence="7">The sequence shown here is derived from an EMBL/GenBank/DDBJ whole genome shotgun (WGS) entry which is preliminary data.</text>
</comment>
<feature type="transmembrane region" description="Helical" evidence="5">
    <location>
        <begin position="202"/>
        <end position="224"/>
    </location>
</feature>
<evidence type="ECO:0000256" key="4">
    <source>
        <dbReference type="ARBA" id="ARBA00023136"/>
    </source>
</evidence>
<name>A0A919FW25_9MICO</name>
<keyword evidence="4 5" id="KW-0472">Membrane</keyword>
<feature type="transmembrane region" description="Helical" evidence="5">
    <location>
        <begin position="53"/>
        <end position="74"/>
    </location>
</feature>
<reference evidence="7" key="1">
    <citation type="journal article" date="2014" name="Int. J. Syst. Evol. Microbiol.">
        <title>Complete genome sequence of Corynebacterium casei LMG S-19264T (=DSM 44701T), isolated from a smear-ripened cheese.</title>
        <authorList>
            <consortium name="US DOE Joint Genome Institute (JGI-PGF)"/>
            <person name="Walter F."/>
            <person name="Albersmeier A."/>
            <person name="Kalinowski J."/>
            <person name="Ruckert C."/>
        </authorList>
    </citation>
    <scope>NUCLEOTIDE SEQUENCE</scope>
    <source>
        <strain evidence="7">CGMCC 4.7398</strain>
    </source>
</reference>
<feature type="transmembrane region" description="Helical" evidence="5">
    <location>
        <begin position="86"/>
        <end position="104"/>
    </location>
</feature>
<feature type="transmembrane region" description="Helical" evidence="5">
    <location>
        <begin position="27"/>
        <end position="47"/>
    </location>
</feature>
<dbReference type="Proteomes" id="UP000627369">
    <property type="component" value="Unassembled WGS sequence"/>
</dbReference>
<sequence>MVTQTRTTASVRHAAPGQGRRGVPFDAVTWLSIYLVLLFAVPSKLVIGPLGSAGAPSMVFGLGSLLVWVLLRVAAAKPAPPRARPVRIALGAFLFAVGVSYVIAMSQPMVAGEASPADVAVLALLAWSGTLLLAHDGIASPERVDTLVWRLALAGGALAVLGLAQFAVGELFVDRISLPGLTLTTPYELGQRNGLIRPQGTAAHPIEFGVLVTMLLPLTLHVGFEHTERRAVVRWAPAAATLALVPAMGSRSAYIGAGVGLVILMIGWKGARRRAMLALTAVSAVVGAVVAPGMLSSILGLFTGAAEDPSVVSRTGSFALAGDFIARDPLFGRGLGTFLPTYRIFDNQYLLLLVTIGVVGTLLFCGLAVATIRELMRLRARSAGADTRLHDLALALIAAVAVGFVSLFFFDAFAFPMTMGALFLLVGLTGALRTPG</sequence>
<feature type="transmembrane region" description="Helical" evidence="5">
    <location>
        <begin position="254"/>
        <end position="271"/>
    </location>
</feature>
<evidence type="ECO:0000256" key="3">
    <source>
        <dbReference type="ARBA" id="ARBA00022989"/>
    </source>
</evidence>
<proteinExistence type="predicted"/>
<dbReference type="InterPro" id="IPR007016">
    <property type="entry name" value="O-antigen_ligase-rel_domated"/>
</dbReference>
<feature type="transmembrane region" description="Helical" evidence="5">
    <location>
        <begin position="278"/>
        <end position="302"/>
    </location>
</feature>
<keyword evidence="3 5" id="KW-1133">Transmembrane helix</keyword>
<evidence type="ECO:0000256" key="5">
    <source>
        <dbReference type="SAM" id="Phobius"/>
    </source>
</evidence>
<dbReference type="Pfam" id="PF04932">
    <property type="entry name" value="Wzy_C"/>
    <property type="match status" value="1"/>
</dbReference>
<evidence type="ECO:0000256" key="1">
    <source>
        <dbReference type="ARBA" id="ARBA00004141"/>
    </source>
</evidence>
<feature type="transmembrane region" description="Helical" evidence="5">
    <location>
        <begin position="415"/>
        <end position="432"/>
    </location>
</feature>
<dbReference type="AlphaFoldDB" id="A0A919FW25"/>
<feature type="transmembrane region" description="Helical" evidence="5">
    <location>
        <begin position="231"/>
        <end position="248"/>
    </location>
</feature>
<gene>
    <name evidence="7" type="ORF">GCM10017772_22440</name>
</gene>
<feature type="transmembrane region" description="Helical" evidence="5">
    <location>
        <begin position="147"/>
        <end position="168"/>
    </location>
</feature>
<keyword evidence="2 5" id="KW-0812">Transmembrane</keyword>
<dbReference type="InterPro" id="IPR051533">
    <property type="entry name" value="WaaL-like"/>
</dbReference>
<feature type="domain" description="O-antigen ligase-related" evidence="6">
    <location>
        <begin position="239"/>
        <end position="365"/>
    </location>
</feature>
<feature type="transmembrane region" description="Helical" evidence="5">
    <location>
        <begin position="392"/>
        <end position="409"/>
    </location>
</feature>